<dbReference type="Pfam" id="PF13426">
    <property type="entry name" value="PAS_9"/>
    <property type="match status" value="2"/>
</dbReference>
<reference evidence="10" key="1">
    <citation type="journal article" date="2016" name="Proc. Natl. Acad. Sci. U.S.A.">
        <title>Functional and topological diversity of LOV domain photoreceptors.</title>
        <authorList>
            <person name="Glantz S.T."/>
            <person name="Carpenter E.J."/>
            <person name="Melkonian M."/>
            <person name="Gardner K.H."/>
            <person name="Boyden E.S."/>
            <person name="Wong G.K."/>
            <person name="Chow B.Y."/>
        </authorList>
    </citation>
    <scope>NUCLEOTIDE SEQUENCE</scope>
    <source>
        <strain evidence="10">WSJO_2048291</strain>
    </source>
</reference>
<dbReference type="CDD" id="cd00130">
    <property type="entry name" value="PAS"/>
    <property type="match status" value="2"/>
</dbReference>
<evidence type="ECO:0000256" key="5">
    <source>
        <dbReference type="ARBA" id="ARBA00022991"/>
    </source>
</evidence>
<dbReference type="InterPro" id="IPR000700">
    <property type="entry name" value="PAS-assoc_C"/>
</dbReference>
<keyword evidence="2" id="KW-0716">Sensory transduction</keyword>
<dbReference type="GO" id="GO:0009881">
    <property type="term" value="F:photoreceptor activity"/>
    <property type="evidence" value="ECO:0007669"/>
    <property type="project" value="UniProtKB-KW"/>
</dbReference>
<feature type="compositionally biased region" description="Low complexity" evidence="7">
    <location>
        <begin position="221"/>
        <end position="230"/>
    </location>
</feature>
<evidence type="ECO:0000256" key="7">
    <source>
        <dbReference type="SAM" id="MobiDB-lite"/>
    </source>
</evidence>
<dbReference type="EMBL" id="KU701643">
    <property type="protein sequence ID" value="AML79215.1"/>
    <property type="molecule type" value="mRNA"/>
</dbReference>
<accession>A0A126X3F0</accession>
<dbReference type="SUPFAM" id="SSF55785">
    <property type="entry name" value="PYP-like sensor domain (PAS domain)"/>
    <property type="match status" value="2"/>
</dbReference>
<evidence type="ECO:0000256" key="6">
    <source>
        <dbReference type="ARBA" id="ARBA00023170"/>
    </source>
</evidence>
<evidence type="ECO:0000256" key="3">
    <source>
        <dbReference type="ARBA" id="ARBA00022630"/>
    </source>
</evidence>
<feature type="domain" description="PAC" evidence="9">
    <location>
        <begin position="375"/>
        <end position="429"/>
    </location>
</feature>
<dbReference type="SMART" id="SM00086">
    <property type="entry name" value="PAC"/>
    <property type="match status" value="2"/>
</dbReference>
<name>A0A126X3F0_9VIRI</name>
<dbReference type="GO" id="GO:0005634">
    <property type="term" value="C:nucleus"/>
    <property type="evidence" value="ECO:0007669"/>
    <property type="project" value="TreeGrafter"/>
</dbReference>
<dbReference type="Gene3D" id="3.30.450.20">
    <property type="entry name" value="PAS domain"/>
    <property type="match status" value="2"/>
</dbReference>
<sequence length="464" mass="49084">MAAVVAPSLHTSTSGRYELASKSMAVPYDDHVDGALAKHEYNFVMCDPALRDMPIVYASEGFCRMTGYARDEIIGRNCRFLHGPDTDRRIVMEMRDAIREEHSCQVKILNYTKSGRPFWNLLHLSPIYSSKTGRVIHYLGVQTPLSPPEGDAALPTPTPSAQGAEAAGDGPCRSRSAGGAQEAAEKLPSESAEGHGRCLDGEATAERQVAMPGGGPGAGGNAPVAGGRAAEVGGRPAERLRGGDGGEPALEDADLAVADVDRGRAARAVRGLLADLARASAGQVSAERCTAIADGAAKGVLCTSMLTPLVRIQQSFVLVDPALPDSPIVHASDVFLQMTGYACEEVVGRNCRFLQGPNTDADAVAELRDTVRAERACTVRLLNYRKDGTSFWNSLHIAPVRKCDGKVAFFCGVQLDVTPADVGEQGDAQLRGRLKHMATVGAVRVAVRSLHGHGLRRTLAPATA</sequence>
<dbReference type="NCBIfam" id="TIGR00229">
    <property type="entry name" value="sensory_box"/>
    <property type="match status" value="2"/>
</dbReference>
<dbReference type="AlphaFoldDB" id="A0A126X3F0"/>
<proteinExistence type="evidence at transcript level"/>
<dbReference type="InterPro" id="IPR035965">
    <property type="entry name" value="PAS-like_dom_sf"/>
</dbReference>
<protein>
    <submittedName>
        <fullName evidence="10">Putative LOV domain-containing protein</fullName>
    </submittedName>
</protein>
<evidence type="ECO:0000313" key="10">
    <source>
        <dbReference type="EMBL" id="AML79215.1"/>
    </source>
</evidence>
<evidence type="ECO:0000259" key="9">
    <source>
        <dbReference type="PROSITE" id="PS50113"/>
    </source>
</evidence>
<keyword evidence="6" id="KW-0675">Receptor</keyword>
<dbReference type="PROSITE" id="PS50112">
    <property type="entry name" value="PAS"/>
    <property type="match status" value="2"/>
</dbReference>
<feature type="domain" description="PAS" evidence="8">
    <location>
        <begin position="325"/>
        <end position="374"/>
    </location>
</feature>
<organism evidence="10">
    <name type="scientific">Serritaenia braunii</name>
    <dbReference type="NCBI Taxonomy" id="592041"/>
    <lineage>
        <taxon>Eukaryota</taxon>
        <taxon>Viridiplantae</taxon>
        <taxon>Streptophyta</taxon>
        <taxon>Zygnematophyceae</taxon>
        <taxon>Zygnematophycidae</taxon>
        <taxon>Serritaeniales</taxon>
        <taxon>Serritaeniaceae</taxon>
        <taxon>Serritaenia</taxon>
    </lineage>
</organism>
<feature type="domain" description="PAS" evidence="8">
    <location>
        <begin position="55"/>
        <end position="101"/>
    </location>
</feature>
<evidence type="ECO:0000256" key="2">
    <source>
        <dbReference type="ARBA" id="ARBA00022606"/>
    </source>
</evidence>
<dbReference type="GO" id="GO:0009637">
    <property type="term" value="P:response to blue light"/>
    <property type="evidence" value="ECO:0007669"/>
    <property type="project" value="UniProtKB-ARBA"/>
</dbReference>
<dbReference type="InterPro" id="IPR001610">
    <property type="entry name" value="PAC"/>
</dbReference>
<evidence type="ECO:0000259" key="8">
    <source>
        <dbReference type="PROSITE" id="PS50112"/>
    </source>
</evidence>
<dbReference type="PANTHER" id="PTHR47429:SF2">
    <property type="entry name" value="PROTEIN TWIN LOV 1"/>
    <property type="match status" value="1"/>
</dbReference>
<feature type="region of interest" description="Disordered" evidence="7">
    <location>
        <begin position="147"/>
        <end position="230"/>
    </location>
</feature>
<dbReference type="PANTHER" id="PTHR47429">
    <property type="entry name" value="PROTEIN TWIN LOV 1"/>
    <property type="match status" value="1"/>
</dbReference>
<keyword evidence="5" id="KW-0157">Chromophore</keyword>
<keyword evidence="4" id="KW-0288">FMN</keyword>
<dbReference type="InterPro" id="IPR000014">
    <property type="entry name" value="PAS"/>
</dbReference>
<evidence type="ECO:0000256" key="1">
    <source>
        <dbReference type="ARBA" id="ARBA00022543"/>
    </source>
</evidence>
<keyword evidence="1" id="KW-0600">Photoreceptor protein</keyword>
<keyword evidence="3" id="KW-0285">Flavoprotein</keyword>
<evidence type="ECO:0000256" key="4">
    <source>
        <dbReference type="ARBA" id="ARBA00022643"/>
    </source>
</evidence>
<dbReference type="PROSITE" id="PS50113">
    <property type="entry name" value="PAC"/>
    <property type="match status" value="1"/>
</dbReference>
<feature type="compositionally biased region" description="Basic and acidic residues" evidence="7">
    <location>
        <begin position="183"/>
        <end position="200"/>
    </location>
</feature>